<dbReference type="CDD" id="cd00067">
    <property type="entry name" value="GAL4"/>
    <property type="match status" value="1"/>
</dbReference>
<sequence>MPMPSLGASFVRPPRARAAGIAARPEPAQLASPPAESPRERAPASQPALRCRRDILDAAPIMSSFDFGNMAQQDDGGHDGAKMTSPQSPVQQEGAHYPHPRSHPHPHPHPHHHTGNVTVYQTSGPDAHVGPIVAPGGSGAPQLNPRSCVTCRRRKVRCDKQMPCSNCRRALIPCVFPAPGRAPRQQRAKDPNAPAKNTSQREVELIKRLRKLEGIVEELSGQIEVESSGKQASSASSPVTGHPRQTPDSLDILAAGSPIPKQAEVANGQDGDAKKMQLNFGRMVLDDTRGTSRYVSSGFWSKLNDELDSIREETQRLTDETDDDSDYEGTPSHSPAAGVASVNHNAFVLGYRSADVNLRKYHPLPSHATFLWSVYQENVEPLIKVLHVPTTELILRDARRNSEKLTPGNEALAFAVYFSAITSLEPDEIETNFSCNKVDLVAHYRFALEQSLAKANFLDTSDIAVVQAFVLFLIVVRRYDESRFCWALTGLLIRIAQGLGLHRDGSHFNLSAYETETRRRLWHNILMLDLRSAEELGTDMTIDDRAHDTRMPSNLNDADFGPESTESPVPREGRSDCAVALVRTEICTLARRLVRASSAMTSLCPKVDEASIAERERMLIEVYQRVEHKFLQHVLDDTDPLYWVAAMISRVIMAKMCLVIYQPMLFPGSDHELSGEIRQRIYVAAIEVIEYNHKLNTDPRCKQYRWLFRTYTNWHAIAYTLIETCRRPWTPLVERGWEAVNGYDKNPVEIARRADHAAVFLPLRRLFARARRHRDSEIARLKADQEEARRLDFAERMNPAQARFGPVPGTENRMEQVRDKWWALTRPDGEEAALSGQPPPSVPAMNPHPQEAKPSDSVPIEMDFPRETMQYMDDLVSQPNFNMAALWNVASGPTDAGGVASASASVAPTFQNLSMEQTLRLQAVTLQTQSPKDDNMPPFLWSDPFTVMNTKLDDPVEDTDMLGDDFNWLDWSQTVRGVELESTQQDKAW</sequence>
<evidence type="ECO:0000259" key="5">
    <source>
        <dbReference type="PROSITE" id="PS50048"/>
    </source>
</evidence>
<dbReference type="InterPro" id="IPR001138">
    <property type="entry name" value="Zn2Cys6_DnaBD"/>
</dbReference>
<dbReference type="GO" id="GO:0006351">
    <property type="term" value="P:DNA-templated transcription"/>
    <property type="evidence" value="ECO:0007669"/>
    <property type="project" value="InterPro"/>
</dbReference>
<gene>
    <name evidence="6" type="ORF">DCS_04499</name>
</gene>
<dbReference type="InterPro" id="IPR050613">
    <property type="entry name" value="Sec_Metabolite_Reg"/>
</dbReference>
<feature type="region of interest" description="Disordered" evidence="4">
    <location>
        <begin position="545"/>
        <end position="572"/>
    </location>
</feature>
<feature type="region of interest" description="Disordered" evidence="4">
    <location>
        <begin position="829"/>
        <end position="856"/>
    </location>
</feature>
<evidence type="ECO:0000256" key="4">
    <source>
        <dbReference type="SAM" id="MobiDB-lite"/>
    </source>
</evidence>
<feature type="region of interest" description="Disordered" evidence="4">
    <location>
        <begin position="314"/>
        <end position="338"/>
    </location>
</feature>
<dbReference type="PROSITE" id="PS50048">
    <property type="entry name" value="ZN2_CY6_FUNGAL_2"/>
    <property type="match status" value="1"/>
</dbReference>
<dbReference type="Gene3D" id="4.10.240.10">
    <property type="entry name" value="Zn(2)-C6 fungal-type DNA-binding domain"/>
    <property type="match status" value="1"/>
</dbReference>
<dbReference type="RefSeq" id="XP_040656841.1">
    <property type="nucleotide sequence ID" value="XM_040801808.1"/>
</dbReference>
<organism evidence="6 7">
    <name type="scientific">Drechmeria coniospora</name>
    <name type="common">Nematophagous fungus</name>
    <name type="synonym">Meria coniospora</name>
    <dbReference type="NCBI Taxonomy" id="98403"/>
    <lineage>
        <taxon>Eukaryota</taxon>
        <taxon>Fungi</taxon>
        <taxon>Dikarya</taxon>
        <taxon>Ascomycota</taxon>
        <taxon>Pezizomycotina</taxon>
        <taxon>Sordariomycetes</taxon>
        <taxon>Hypocreomycetidae</taxon>
        <taxon>Hypocreales</taxon>
        <taxon>Ophiocordycipitaceae</taxon>
        <taxon>Drechmeria</taxon>
    </lineage>
</organism>
<protein>
    <recommendedName>
        <fullName evidence="5">Zn(2)-C6 fungal-type domain-containing protein</fullName>
    </recommendedName>
</protein>
<dbReference type="InterPro" id="IPR036864">
    <property type="entry name" value="Zn2-C6_fun-type_DNA-bd_sf"/>
</dbReference>
<evidence type="ECO:0000313" key="6">
    <source>
        <dbReference type="EMBL" id="KYK57489.1"/>
    </source>
</evidence>
<feature type="compositionally biased region" description="Low complexity" evidence="4">
    <location>
        <begin position="12"/>
        <end position="34"/>
    </location>
</feature>
<dbReference type="InterPro" id="IPR007219">
    <property type="entry name" value="XnlR_reg_dom"/>
</dbReference>
<keyword evidence="3" id="KW-0539">Nucleus</keyword>
<evidence type="ECO:0000256" key="3">
    <source>
        <dbReference type="ARBA" id="ARBA00023242"/>
    </source>
</evidence>
<dbReference type="GO" id="GO:0003677">
    <property type="term" value="F:DNA binding"/>
    <property type="evidence" value="ECO:0007669"/>
    <property type="project" value="InterPro"/>
</dbReference>
<dbReference type="SMART" id="SM00066">
    <property type="entry name" value="GAL4"/>
    <property type="match status" value="1"/>
</dbReference>
<dbReference type="GO" id="GO:0008270">
    <property type="term" value="F:zinc ion binding"/>
    <property type="evidence" value="ECO:0007669"/>
    <property type="project" value="InterPro"/>
</dbReference>
<keyword evidence="2" id="KW-0479">Metal-binding</keyword>
<dbReference type="CDD" id="cd12148">
    <property type="entry name" value="fungal_TF_MHR"/>
    <property type="match status" value="1"/>
</dbReference>
<evidence type="ECO:0000256" key="1">
    <source>
        <dbReference type="ARBA" id="ARBA00004123"/>
    </source>
</evidence>
<proteinExistence type="predicted"/>
<feature type="compositionally biased region" description="Low complexity" evidence="4">
    <location>
        <begin position="228"/>
        <end position="237"/>
    </location>
</feature>
<feature type="domain" description="Zn(2)-C6 fungal-type" evidence="5">
    <location>
        <begin position="147"/>
        <end position="176"/>
    </location>
</feature>
<feature type="region of interest" description="Disordered" evidence="4">
    <location>
        <begin position="67"/>
        <end position="114"/>
    </location>
</feature>
<feature type="region of interest" description="Disordered" evidence="4">
    <location>
        <begin position="223"/>
        <end position="253"/>
    </location>
</feature>
<comment type="caution">
    <text evidence="6">The sequence shown here is derived from an EMBL/GenBank/DDBJ whole genome shotgun (WGS) entry which is preliminary data.</text>
</comment>
<dbReference type="SUPFAM" id="SSF57701">
    <property type="entry name" value="Zn2/Cys6 DNA-binding domain"/>
    <property type="match status" value="1"/>
</dbReference>
<dbReference type="InParanoid" id="A0A151GK70"/>
<dbReference type="PROSITE" id="PS00463">
    <property type="entry name" value="ZN2_CY6_FUNGAL_1"/>
    <property type="match status" value="1"/>
</dbReference>
<feature type="region of interest" description="Disordered" evidence="4">
    <location>
        <begin position="180"/>
        <end position="201"/>
    </location>
</feature>
<dbReference type="STRING" id="98403.A0A151GK70"/>
<evidence type="ECO:0000313" key="7">
    <source>
        <dbReference type="Proteomes" id="UP000076580"/>
    </source>
</evidence>
<accession>A0A151GK70</accession>
<dbReference type="SMART" id="SM00906">
    <property type="entry name" value="Fungal_trans"/>
    <property type="match status" value="1"/>
</dbReference>
<dbReference type="AlphaFoldDB" id="A0A151GK70"/>
<feature type="compositionally biased region" description="Basic residues" evidence="4">
    <location>
        <begin position="98"/>
        <end position="114"/>
    </location>
</feature>
<dbReference type="EMBL" id="LAYC01000002">
    <property type="protein sequence ID" value="KYK57489.1"/>
    <property type="molecule type" value="Genomic_DNA"/>
</dbReference>
<dbReference type="Pfam" id="PF04082">
    <property type="entry name" value="Fungal_trans"/>
    <property type="match status" value="1"/>
</dbReference>
<dbReference type="Proteomes" id="UP000076580">
    <property type="component" value="Chromosome 02"/>
</dbReference>
<dbReference type="PANTHER" id="PTHR31001:SF50">
    <property type="entry name" value="ZN(II)2CYS6 TRANSCRIPTION FACTOR (EUROFUNG)"/>
    <property type="match status" value="1"/>
</dbReference>
<dbReference type="PANTHER" id="PTHR31001">
    <property type="entry name" value="UNCHARACTERIZED TRANSCRIPTIONAL REGULATORY PROTEIN"/>
    <property type="match status" value="1"/>
</dbReference>
<dbReference type="GeneID" id="63717142"/>
<feature type="region of interest" description="Disordered" evidence="4">
    <location>
        <begin position="1"/>
        <end position="48"/>
    </location>
</feature>
<keyword evidence="7" id="KW-1185">Reference proteome</keyword>
<dbReference type="GO" id="GO:0005634">
    <property type="term" value="C:nucleus"/>
    <property type="evidence" value="ECO:0007669"/>
    <property type="project" value="UniProtKB-SubCell"/>
</dbReference>
<evidence type="ECO:0000256" key="2">
    <source>
        <dbReference type="ARBA" id="ARBA00022723"/>
    </source>
</evidence>
<comment type="subcellular location">
    <subcellularLocation>
        <location evidence="1">Nucleus</location>
    </subcellularLocation>
</comment>
<name>A0A151GK70_DRECN</name>
<dbReference type="GO" id="GO:0000981">
    <property type="term" value="F:DNA-binding transcription factor activity, RNA polymerase II-specific"/>
    <property type="evidence" value="ECO:0007669"/>
    <property type="project" value="InterPro"/>
</dbReference>
<dbReference type="Pfam" id="PF00172">
    <property type="entry name" value="Zn_clus"/>
    <property type="match status" value="1"/>
</dbReference>
<reference evidence="6 7" key="1">
    <citation type="journal article" date="2016" name="Sci. Rep.">
        <title>Insights into Adaptations to a Near-Obligate Nematode Endoparasitic Lifestyle from the Finished Genome of Drechmeria coniospora.</title>
        <authorList>
            <person name="Zhang L."/>
            <person name="Zhou Z."/>
            <person name="Guo Q."/>
            <person name="Fokkens L."/>
            <person name="Miskei M."/>
            <person name="Pocsi I."/>
            <person name="Zhang W."/>
            <person name="Chen M."/>
            <person name="Wang L."/>
            <person name="Sun Y."/>
            <person name="Donzelli B.G."/>
            <person name="Gibson D.M."/>
            <person name="Nelson D.R."/>
            <person name="Luo J.G."/>
            <person name="Rep M."/>
            <person name="Liu H."/>
            <person name="Yang S."/>
            <person name="Wang J."/>
            <person name="Krasnoff S.B."/>
            <person name="Xu Y."/>
            <person name="Molnar I."/>
            <person name="Lin M."/>
        </authorList>
    </citation>
    <scope>NUCLEOTIDE SEQUENCE [LARGE SCALE GENOMIC DNA]</scope>
    <source>
        <strain evidence="6 7">ARSEF 6962</strain>
    </source>
</reference>